<feature type="compositionally biased region" description="Polar residues" evidence="1">
    <location>
        <begin position="24"/>
        <end position="36"/>
    </location>
</feature>
<dbReference type="Proteomes" id="UP001604277">
    <property type="component" value="Unassembled WGS sequence"/>
</dbReference>
<evidence type="ECO:0000256" key="1">
    <source>
        <dbReference type="SAM" id="MobiDB-lite"/>
    </source>
</evidence>
<evidence type="ECO:0000313" key="2">
    <source>
        <dbReference type="EMBL" id="KAL2514963.1"/>
    </source>
</evidence>
<feature type="region of interest" description="Disordered" evidence="1">
    <location>
        <begin position="1"/>
        <end position="36"/>
    </location>
</feature>
<dbReference type="AlphaFoldDB" id="A0ABD1TQF7"/>
<dbReference type="EMBL" id="JBFOLJ010000008">
    <property type="protein sequence ID" value="KAL2514963.1"/>
    <property type="molecule type" value="Genomic_DNA"/>
</dbReference>
<name>A0ABD1TQF7_9LAMI</name>
<comment type="caution">
    <text evidence="2">The sequence shown here is derived from an EMBL/GenBank/DDBJ whole genome shotgun (WGS) entry which is preliminary data.</text>
</comment>
<organism evidence="2 3">
    <name type="scientific">Forsythia ovata</name>
    <dbReference type="NCBI Taxonomy" id="205694"/>
    <lineage>
        <taxon>Eukaryota</taxon>
        <taxon>Viridiplantae</taxon>
        <taxon>Streptophyta</taxon>
        <taxon>Embryophyta</taxon>
        <taxon>Tracheophyta</taxon>
        <taxon>Spermatophyta</taxon>
        <taxon>Magnoliopsida</taxon>
        <taxon>eudicotyledons</taxon>
        <taxon>Gunneridae</taxon>
        <taxon>Pentapetalae</taxon>
        <taxon>asterids</taxon>
        <taxon>lamiids</taxon>
        <taxon>Lamiales</taxon>
        <taxon>Oleaceae</taxon>
        <taxon>Forsythieae</taxon>
        <taxon>Forsythia</taxon>
    </lineage>
</organism>
<accession>A0ABD1TQF7</accession>
<protein>
    <submittedName>
        <fullName evidence="2">Uncharacterized protein</fullName>
    </submittedName>
</protein>
<reference evidence="3" key="1">
    <citation type="submission" date="2024-07" db="EMBL/GenBank/DDBJ databases">
        <title>Two chromosome-level genome assemblies of Korean endemic species Abeliophyllum distichum and Forsythia ovata (Oleaceae).</title>
        <authorList>
            <person name="Jang H."/>
        </authorList>
    </citation>
    <scope>NUCLEOTIDE SEQUENCE [LARGE SCALE GENOMIC DNA]</scope>
</reference>
<proteinExistence type="predicted"/>
<sequence>MGPTRARNETQPPMNNNTKKRPSIDNQAMDRTNTNEIYKGDAQDWYANDAINHIPNSSNQNVCMKKKLVLQRAAKKMPFNQDPPPTSNFQFMPTPGISFPGDAVLNMGRPPPDSSGSSRMDKDKWVTVAYGVCVETTFQLTVWWKT</sequence>
<evidence type="ECO:0000313" key="3">
    <source>
        <dbReference type="Proteomes" id="UP001604277"/>
    </source>
</evidence>
<gene>
    <name evidence="2" type="ORF">Fot_28934</name>
</gene>
<keyword evidence="3" id="KW-1185">Reference proteome</keyword>